<dbReference type="Pfam" id="PF00096">
    <property type="entry name" value="zf-C2H2"/>
    <property type="match status" value="2"/>
</dbReference>
<feature type="domain" description="C2H2-type" evidence="9">
    <location>
        <begin position="286"/>
        <end position="313"/>
    </location>
</feature>
<organism evidence="10 11">
    <name type="scientific">Strongylocentrotus purpuratus</name>
    <name type="common">Purple sea urchin</name>
    <dbReference type="NCBI Taxonomy" id="7668"/>
    <lineage>
        <taxon>Eukaryota</taxon>
        <taxon>Metazoa</taxon>
        <taxon>Echinodermata</taxon>
        <taxon>Eleutherozoa</taxon>
        <taxon>Echinozoa</taxon>
        <taxon>Echinoidea</taxon>
        <taxon>Euechinoidea</taxon>
        <taxon>Echinacea</taxon>
        <taxon>Camarodonta</taxon>
        <taxon>Echinidea</taxon>
        <taxon>Strongylocentrotidae</taxon>
        <taxon>Strongylocentrotus</taxon>
    </lineage>
</organism>
<reference evidence="11" key="1">
    <citation type="submission" date="2015-02" db="EMBL/GenBank/DDBJ databases">
        <title>Genome sequencing for Strongylocentrotus purpuratus.</title>
        <authorList>
            <person name="Murali S."/>
            <person name="Liu Y."/>
            <person name="Vee V."/>
            <person name="English A."/>
            <person name="Wang M."/>
            <person name="Skinner E."/>
            <person name="Han Y."/>
            <person name="Muzny D.M."/>
            <person name="Worley K.C."/>
            <person name="Gibbs R.A."/>
        </authorList>
    </citation>
    <scope>NUCLEOTIDE SEQUENCE</scope>
</reference>
<dbReference type="PANTHER" id="PTHR24393">
    <property type="entry name" value="ZINC FINGER PROTEIN"/>
    <property type="match status" value="1"/>
</dbReference>
<dbReference type="PROSITE" id="PS00028">
    <property type="entry name" value="ZINC_FINGER_C2H2_1"/>
    <property type="match status" value="6"/>
</dbReference>
<feature type="domain" description="C2H2-type" evidence="9">
    <location>
        <begin position="240"/>
        <end position="267"/>
    </location>
</feature>
<evidence type="ECO:0000256" key="5">
    <source>
        <dbReference type="ARBA" id="ARBA00022833"/>
    </source>
</evidence>
<evidence type="ECO:0000256" key="7">
    <source>
        <dbReference type="PROSITE-ProRule" id="PRU00042"/>
    </source>
</evidence>
<dbReference type="FunFam" id="3.30.160.60:FF:000110">
    <property type="entry name" value="Zinc finger protein-like"/>
    <property type="match status" value="1"/>
</dbReference>
<dbReference type="GeneID" id="105441606"/>
<dbReference type="InParanoid" id="A0A7M7HIA6"/>
<evidence type="ECO:0000256" key="3">
    <source>
        <dbReference type="ARBA" id="ARBA00022737"/>
    </source>
</evidence>
<feature type="domain" description="C2H2-type" evidence="9">
    <location>
        <begin position="181"/>
        <end position="208"/>
    </location>
</feature>
<evidence type="ECO:0000256" key="4">
    <source>
        <dbReference type="ARBA" id="ARBA00022771"/>
    </source>
</evidence>
<dbReference type="InterPro" id="IPR036236">
    <property type="entry name" value="Znf_C2H2_sf"/>
</dbReference>
<dbReference type="Gene3D" id="3.30.160.60">
    <property type="entry name" value="Classic Zinc Finger"/>
    <property type="match status" value="5"/>
</dbReference>
<evidence type="ECO:0000256" key="6">
    <source>
        <dbReference type="ARBA" id="ARBA00023242"/>
    </source>
</evidence>
<reference evidence="10" key="2">
    <citation type="submission" date="2021-01" db="UniProtKB">
        <authorList>
            <consortium name="EnsemblMetazoa"/>
        </authorList>
    </citation>
    <scope>IDENTIFICATION</scope>
</reference>
<dbReference type="InterPro" id="IPR013087">
    <property type="entry name" value="Znf_C2H2_type"/>
</dbReference>
<evidence type="ECO:0000259" key="9">
    <source>
        <dbReference type="PROSITE" id="PS50157"/>
    </source>
</evidence>
<feature type="compositionally biased region" description="Polar residues" evidence="8">
    <location>
        <begin position="59"/>
        <end position="69"/>
    </location>
</feature>
<evidence type="ECO:0000256" key="2">
    <source>
        <dbReference type="ARBA" id="ARBA00022723"/>
    </source>
</evidence>
<dbReference type="AlphaFoldDB" id="A0A7M7HIA6"/>
<evidence type="ECO:0000256" key="1">
    <source>
        <dbReference type="ARBA" id="ARBA00004123"/>
    </source>
</evidence>
<dbReference type="EnsemblMetazoa" id="XM_030991533">
    <property type="protein sequence ID" value="XP_030847393"/>
    <property type="gene ID" value="LOC105441606"/>
</dbReference>
<dbReference type="RefSeq" id="XP_030847393.1">
    <property type="nucleotide sequence ID" value="XM_030991533.1"/>
</dbReference>
<dbReference type="EnsemblMetazoa" id="XM_011672887">
    <property type="protein sequence ID" value="XP_011671189"/>
    <property type="gene ID" value="LOC105441606"/>
</dbReference>
<feature type="domain" description="C2H2-type" evidence="9">
    <location>
        <begin position="212"/>
        <end position="239"/>
    </location>
</feature>
<dbReference type="FunFam" id="3.30.160.60:FF:000100">
    <property type="entry name" value="Zinc finger 45-like"/>
    <property type="match status" value="1"/>
</dbReference>
<dbReference type="GO" id="GO:0000978">
    <property type="term" value="F:RNA polymerase II cis-regulatory region sequence-specific DNA binding"/>
    <property type="evidence" value="ECO:0000318"/>
    <property type="project" value="GO_Central"/>
</dbReference>
<dbReference type="Proteomes" id="UP000007110">
    <property type="component" value="Unassembled WGS sequence"/>
</dbReference>
<dbReference type="GO" id="GO:0000981">
    <property type="term" value="F:DNA-binding transcription factor activity, RNA polymerase II-specific"/>
    <property type="evidence" value="ECO:0000318"/>
    <property type="project" value="GO_Central"/>
</dbReference>
<dbReference type="KEGG" id="spu:105441606"/>
<feature type="domain" description="C2H2-type" evidence="9">
    <location>
        <begin position="338"/>
        <end position="365"/>
    </location>
</feature>
<keyword evidence="11" id="KW-1185">Reference proteome</keyword>
<dbReference type="SMART" id="SM00355">
    <property type="entry name" value="ZnF_C2H2"/>
    <property type="match status" value="8"/>
</dbReference>
<keyword evidence="4 7" id="KW-0863">Zinc-finger</keyword>
<evidence type="ECO:0000313" key="11">
    <source>
        <dbReference type="Proteomes" id="UP000007110"/>
    </source>
</evidence>
<dbReference type="GO" id="GO:0006357">
    <property type="term" value="P:regulation of transcription by RNA polymerase II"/>
    <property type="evidence" value="ECO:0000318"/>
    <property type="project" value="GO_Central"/>
</dbReference>
<dbReference type="OrthoDB" id="8922241at2759"/>
<dbReference type="GO" id="GO:0005634">
    <property type="term" value="C:nucleus"/>
    <property type="evidence" value="ECO:0007669"/>
    <property type="project" value="UniProtKB-SubCell"/>
</dbReference>
<dbReference type="RefSeq" id="XP_011671190.2">
    <property type="nucleotide sequence ID" value="XM_011672888.2"/>
</dbReference>
<dbReference type="SUPFAM" id="SSF57667">
    <property type="entry name" value="beta-beta-alpha zinc fingers"/>
    <property type="match status" value="4"/>
</dbReference>
<protein>
    <recommendedName>
        <fullName evidence="9">C2H2-type domain-containing protein</fullName>
    </recommendedName>
</protein>
<feature type="region of interest" description="Disordered" evidence="8">
    <location>
        <begin position="58"/>
        <end position="109"/>
    </location>
</feature>
<keyword evidence="3" id="KW-0677">Repeat</keyword>
<feature type="domain" description="C2H2-type" evidence="9">
    <location>
        <begin position="314"/>
        <end position="336"/>
    </location>
</feature>
<feature type="domain" description="C2H2-type" evidence="9">
    <location>
        <begin position="395"/>
        <end position="422"/>
    </location>
</feature>
<comment type="subcellular location">
    <subcellularLocation>
        <location evidence="1">Nucleus</location>
    </subcellularLocation>
</comment>
<evidence type="ECO:0000313" key="10">
    <source>
        <dbReference type="EnsemblMetazoa" id="XP_011671189"/>
    </source>
</evidence>
<dbReference type="GO" id="GO:0008270">
    <property type="term" value="F:zinc ion binding"/>
    <property type="evidence" value="ECO:0007669"/>
    <property type="project" value="UniProtKB-KW"/>
</dbReference>
<dbReference type="PROSITE" id="PS50157">
    <property type="entry name" value="ZINC_FINGER_C2H2_2"/>
    <property type="match status" value="8"/>
</dbReference>
<dbReference type="OMA" id="HVGENQG"/>
<keyword evidence="5" id="KW-0862">Zinc</keyword>
<sequence>MKEESSMEFYIKEEELLFYEAETGKSDRDQESLQEDVKQSCVDEKGWIDMFAEPEIASSALSSDPQASETVLIAVGQESVLEDDERIGDTSQESSERESVPPTQERNSVSFHVLIKEEIDFWQNEEDGRCFDGETRESGDDDHGGNNKSCECKVTEPSTGSVCSYCQKKHERTDSGGKPSLQCFFCDCSFSIECHLTRHLQFHVGMKTYDTFHCSLCKKSFLSKSDLVKHKTKCTGEKPYECIHCTSTFAKQTDLKVHIRTHNQVKNILTVQTQDQTEHSYGQSQSQCPYCKRAFKTKSTLDSHIGTMTFENSYSCSHCSSTFRSKCSLTLHNRTHKYQCFLCNKRFASLDGRNTHVKWHTGVKPHHECSYCSKKFSKKCHLDEHVRIHTGEKPYRCSYCEKGFRTKGNFTKHLKIHNGGNNEEG</sequence>
<dbReference type="RefSeq" id="XP_011671189.2">
    <property type="nucleotide sequence ID" value="XM_011672887.2"/>
</dbReference>
<proteinExistence type="predicted"/>
<dbReference type="FunFam" id="3.30.160.60:FF:001498">
    <property type="entry name" value="Zinc finger protein 404"/>
    <property type="match status" value="1"/>
</dbReference>
<name>A0A7M7HIA6_STRPU</name>
<dbReference type="PANTHER" id="PTHR24393:SF34">
    <property type="entry name" value="PR_SET DOMAIN 13"/>
    <property type="match status" value="1"/>
</dbReference>
<accession>A0A7M7HIA6</accession>
<feature type="domain" description="C2H2-type" evidence="9">
    <location>
        <begin position="367"/>
        <end position="394"/>
    </location>
</feature>
<dbReference type="EnsemblMetazoa" id="XM_011672888">
    <property type="protein sequence ID" value="XP_011671190"/>
    <property type="gene ID" value="LOC105441606"/>
</dbReference>
<keyword evidence="2" id="KW-0479">Metal-binding</keyword>
<keyword evidence="6" id="KW-0539">Nucleus</keyword>
<evidence type="ECO:0000256" key="8">
    <source>
        <dbReference type="SAM" id="MobiDB-lite"/>
    </source>
</evidence>